<dbReference type="Gene3D" id="3.40.50.10140">
    <property type="entry name" value="Toll/interleukin-1 receptor homology (TIR) domain"/>
    <property type="match status" value="1"/>
</dbReference>
<dbReference type="PROSITE" id="PS50005">
    <property type="entry name" value="TPR"/>
    <property type="match status" value="1"/>
</dbReference>
<protein>
    <recommendedName>
        <fullName evidence="2">SEFIR domain-containing protein</fullName>
    </recommendedName>
</protein>
<accession>A0ABQ3XUR4</accession>
<keyword evidence="4" id="KW-1185">Reference proteome</keyword>
<dbReference type="Pfam" id="PF13374">
    <property type="entry name" value="TPR_10"/>
    <property type="match status" value="2"/>
</dbReference>
<gene>
    <name evidence="3" type="ORF">Ade02nite_01180</name>
</gene>
<dbReference type="InterPro" id="IPR024983">
    <property type="entry name" value="CHAT_dom"/>
</dbReference>
<keyword evidence="1" id="KW-0802">TPR repeat</keyword>
<comment type="caution">
    <text evidence="3">The sequence shown here is derived from an EMBL/GenBank/DDBJ whole genome shotgun (WGS) entry which is preliminary data.</text>
</comment>
<feature type="domain" description="SEFIR" evidence="2">
    <location>
        <begin position="11"/>
        <end position="152"/>
    </location>
</feature>
<dbReference type="InterPro" id="IPR013568">
    <property type="entry name" value="SEFIR_dom"/>
</dbReference>
<dbReference type="Gene3D" id="3.40.50.300">
    <property type="entry name" value="P-loop containing nucleotide triphosphate hydrolases"/>
    <property type="match status" value="1"/>
</dbReference>
<dbReference type="SMART" id="SM00028">
    <property type="entry name" value="TPR"/>
    <property type="match status" value="9"/>
</dbReference>
<dbReference type="RefSeq" id="WP_203759414.1">
    <property type="nucleotide sequence ID" value="NZ_BAAABO010000004.1"/>
</dbReference>
<dbReference type="EMBL" id="BOMI01000002">
    <property type="protein sequence ID" value="GID71477.1"/>
    <property type="molecule type" value="Genomic_DNA"/>
</dbReference>
<dbReference type="Pfam" id="PF13676">
    <property type="entry name" value="TIR_2"/>
    <property type="match status" value="1"/>
</dbReference>
<sequence length="1477" mass="158939">MGVRVGVAGGPVRVFLSYAHEDDAHAEAVRRLWLLLRSLGVDAKLDLTATAQRQFWPEWMDAQVREADFVLVIASAAYRERAENRGEVTTGKGVRWEARRIQERFYADQEAGLRQIVPVILPGGDVDGLPGWLLPNGATVFRLKEISEAGVEKVMRVLTAQPREVEPPLGKVPTLPSRAGAVPRAGVATELLIEAEVRGSRLVSEVSLAGSPVCRREADLPAGLDRVWQVLSGSPVVARQRLAEAGLALAALVFDEVGQRLVADLVAGLPPGDEVEVVWRADAAGLRLPVELLTLTTTAGERLDPLALLGGVSVRRQVPTTRSPGPAGLAGPLRVLAAVAAPEETRTANAPLDVEAEMQALLDAVAELGGQVRILEVASLSQIKAALTESEFHVLHLSAHGSPTTVELEDEDGNPQPAGCRELMTALKDARAGVPLIVLSSCAGAAGGDEALAAAMIAAGADRVLAMQAPVTDRYATRLLAAFYRELAAPAAGAAGALARARRDVERVRPEEDRQPRPEYAVATLLCAGPDEPLIDARLPPVELTAQVVPSGTTVRELGLGQLIGRRSQLREATAVLRRTGPARERHGVISGVQLTGIGGIGKTALAGRLVTRLRAEGLLPVVHDGRWNPTALFAGLADALQAAHPDDPIAALLASAEVPDTAKADLVGRLLGSTPVILVFDDFEQNLSPGGGAFLDPAFDEVFTAWCEAADTGLILVTCRYPLTGEERYLVEVPVGPLSAAELRRLLLRLPALRSLTGDDLRLLTRAIGGHPRLIEYVDALLRGRPARFREVHTRLKALAAREGIDLTRPRLVGEAVEDALLLGGADILLDELLGLLTDHEREVLLQVSVSRAPMTLDDLAYALAEPASVRQLAAEHERLTDLTLLAPVAEVLAHPWTATLLERRPDVDRLGRHERALKMRMRRMEQRRLRYEDLLDIPRHLAALDRYDEIPGFTTQVVAVLGGVLAAAAYLAEIRPLIPATERAWAAVARQEFEAIRSSGDLASAATLLTDMRLRIEQRLAADPGDEAHTADMVLLLINLGDLAIATGDLATARHHYQQALEHRPRSSDLSPWWQSVLAAGHERLGGVAVAAGNLTDARKHYQADLDIRQRLVAADPGDSEWQRALSVSRNKLGDVAVAAGDLADAREHYEAGLDIRRRLVAADPGNSGWQRDLSVSRNKLGDVARAAGDLTGAEQHYEAGLDTCRQLVAADPANSEWQRDLSVGYERLGDVARAAGNLTDARQHYQASLDIAQRLAAADPGNSEWQRDLSVGHERLGDVARAAGDLADAREHYEAGLDIRRRLVAADPGNSGWQRDLSVSRNKLGDVAHTAGDLTGAREHYEASLNIVQRLAAVDPGNRGWQRDLSVGHERLGDVALSAGDLADARERYEAGLDIRRRLAAVDPGNKGWQRDLSVSHERLGDVARAAGDLTAARERYQACLDIAQRLAAADPGNSEWHRDLATIQGKIDEIREG</sequence>
<dbReference type="SUPFAM" id="SSF52200">
    <property type="entry name" value="Toll/Interleukin receptor TIR domain"/>
    <property type="match status" value="1"/>
</dbReference>
<evidence type="ECO:0000256" key="1">
    <source>
        <dbReference type="PROSITE-ProRule" id="PRU00339"/>
    </source>
</evidence>
<evidence type="ECO:0000259" key="2">
    <source>
        <dbReference type="PROSITE" id="PS51534"/>
    </source>
</evidence>
<dbReference type="PROSITE" id="PS51534">
    <property type="entry name" value="SEFIR"/>
    <property type="match status" value="1"/>
</dbReference>
<dbReference type="PANTHER" id="PTHR10098:SF108">
    <property type="entry name" value="TETRATRICOPEPTIDE REPEAT PROTEIN 28"/>
    <property type="match status" value="1"/>
</dbReference>
<feature type="repeat" description="TPR" evidence="1">
    <location>
        <begin position="1036"/>
        <end position="1069"/>
    </location>
</feature>
<dbReference type="InterPro" id="IPR027417">
    <property type="entry name" value="P-loop_NTPase"/>
</dbReference>
<dbReference type="InterPro" id="IPR019734">
    <property type="entry name" value="TPR_rpt"/>
</dbReference>
<dbReference type="InterPro" id="IPR035897">
    <property type="entry name" value="Toll_tir_struct_dom_sf"/>
</dbReference>
<dbReference type="InterPro" id="IPR011990">
    <property type="entry name" value="TPR-like_helical_dom_sf"/>
</dbReference>
<proteinExistence type="predicted"/>
<dbReference type="SUPFAM" id="SSF52540">
    <property type="entry name" value="P-loop containing nucleoside triphosphate hydrolases"/>
    <property type="match status" value="1"/>
</dbReference>
<dbReference type="SUPFAM" id="SSF48452">
    <property type="entry name" value="TPR-like"/>
    <property type="match status" value="2"/>
</dbReference>
<dbReference type="Gene3D" id="1.25.40.10">
    <property type="entry name" value="Tetratricopeptide repeat domain"/>
    <property type="match status" value="3"/>
</dbReference>
<evidence type="ECO:0000313" key="4">
    <source>
        <dbReference type="Proteomes" id="UP000609879"/>
    </source>
</evidence>
<dbReference type="PANTHER" id="PTHR10098">
    <property type="entry name" value="RAPSYN-RELATED"/>
    <property type="match status" value="1"/>
</dbReference>
<dbReference type="Pfam" id="PF13432">
    <property type="entry name" value="TPR_16"/>
    <property type="match status" value="1"/>
</dbReference>
<name>A0ABQ3XUR4_9ACTN</name>
<evidence type="ECO:0000313" key="3">
    <source>
        <dbReference type="EMBL" id="GID71477.1"/>
    </source>
</evidence>
<dbReference type="InterPro" id="IPR000157">
    <property type="entry name" value="TIR_dom"/>
</dbReference>
<organism evidence="3 4">
    <name type="scientific">Paractinoplanes deccanensis</name>
    <dbReference type="NCBI Taxonomy" id="113561"/>
    <lineage>
        <taxon>Bacteria</taxon>
        <taxon>Bacillati</taxon>
        <taxon>Actinomycetota</taxon>
        <taxon>Actinomycetes</taxon>
        <taxon>Micromonosporales</taxon>
        <taxon>Micromonosporaceae</taxon>
        <taxon>Paractinoplanes</taxon>
    </lineage>
</organism>
<dbReference type="Pfam" id="PF12770">
    <property type="entry name" value="CHAT"/>
    <property type="match status" value="1"/>
</dbReference>
<dbReference type="Proteomes" id="UP000609879">
    <property type="component" value="Unassembled WGS sequence"/>
</dbReference>
<reference evidence="3 4" key="1">
    <citation type="submission" date="2021-01" db="EMBL/GenBank/DDBJ databases">
        <title>Whole genome shotgun sequence of Actinoplanes deccanensis NBRC 13994.</title>
        <authorList>
            <person name="Komaki H."/>
            <person name="Tamura T."/>
        </authorList>
    </citation>
    <scope>NUCLEOTIDE SEQUENCE [LARGE SCALE GENOMIC DNA]</scope>
    <source>
        <strain evidence="3 4">NBRC 13994</strain>
    </source>
</reference>